<evidence type="ECO:0008006" key="3">
    <source>
        <dbReference type="Google" id="ProtNLM"/>
    </source>
</evidence>
<dbReference type="Proteomes" id="UP001169027">
    <property type="component" value="Unassembled WGS sequence"/>
</dbReference>
<gene>
    <name evidence="1" type="ORF">Q2T77_31405</name>
</gene>
<proteinExistence type="predicted"/>
<reference evidence="1" key="1">
    <citation type="submission" date="2023-06" db="EMBL/GenBank/DDBJ databases">
        <authorList>
            <person name="Jiang Y."/>
            <person name="Liu Q."/>
        </authorList>
    </citation>
    <scope>NUCLEOTIDE SEQUENCE</scope>
    <source>
        <strain evidence="1">CGMCC 1.12090</strain>
    </source>
</reference>
<dbReference type="RefSeq" id="WP_301815000.1">
    <property type="nucleotide sequence ID" value="NZ_JAUJZH010000031.1"/>
</dbReference>
<evidence type="ECO:0000313" key="2">
    <source>
        <dbReference type="Proteomes" id="UP001169027"/>
    </source>
</evidence>
<comment type="caution">
    <text evidence="1">The sequence shown here is derived from an EMBL/GenBank/DDBJ whole genome shotgun (WGS) entry which is preliminary data.</text>
</comment>
<keyword evidence="2" id="KW-1185">Reference proteome</keyword>
<protein>
    <recommendedName>
        <fullName evidence="3">Lipoprotein</fullName>
    </recommendedName>
</protein>
<accession>A0ABT8SD08</accession>
<sequence length="156" mass="15468">MNLRPYIALAVLAQTVGCASIVGGTNQSISVATQNAAGPVAGASCKLENDKGVWFVTTPGSTTVHRAYGDLKVNCDKDGHEPGVASAKSTTKALAAGNILFGGVIGAGVDVATGAAYDYPELITVVLASVAKAEAPAPAVEFPAVAPASTGTPKAE</sequence>
<organism evidence="1 2">
    <name type="scientific">Variovorax ginsengisoli</name>
    <dbReference type="NCBI Taxonomy" id="363844"/>
    <lineage>
        <taxon>Bacteria</taxon>
        <taxon>Pseudomonadati</taxon>
        <taxon>Pseudomonadota</taxon>
        <taxon>Betaproteobacteria</taxon>
        <taxon>Burkholderiales</taxon>
        <taxon>Comamonadaceae</taxon>
        <taxon>Variovorax</taxon>
    </lineage>
</organism>
<evidence type="ECO:0000313" key="1">
    <source>
        <dbReference type="EMBL" id="MDO1536786.1"/>
    </source>
</evidence>
<dbReference type="EMBL" id="JAUKVY010000031">
    <property type="protein sequence ID" value="MDO1536786.1"/>
    <property type="molecule type" value="Genomic_DNA"/>
</dbReference>
<name>A0ABT8SD08_9BURK</name>